<reference evidence="2" key="1">
    <citation type="submission" date="2016-10" db="EMBL/GenBank/DDBJ databases">
        <authorList>
            <person name="Varghese N."/>
            <person name="Submissions S."/>
        </authorList>
    </citation>
    <scope>NUCLEOTIDE SEQUENCE [LARGE SCALE GENOMIC DNA]</scope>
    <source>
        <strain evidence="2">B4,CECT 8067,JCM 17497</strain>
    </source>
</reference>
<dbReference type="RefSeq" id="WP_090312496.1">
    <property type="nucleotide sequence ID" value="NZ_FNFE01000011.1"/>
</dbReference>
<evidence type="ECO:0000313" key="1">
    <source>
        <dbReference type="EMBL" id="SDL10084.1"/>
    </source>
</evidence>
<proteinExistence type="predicted"/>
<dbReference type="AlphaFoldDB" id="A0A1G9HBG4"/>
<name>A0A1G9HBG4_9EURY</name>
<keyword evidence="2" id="KW-1185">Reference proteome</keyword>
<dbReference type="Proteomes" id="UP000198882">
    <property type="component" value="Unassembled WGS sequence"/>
</dbReference>
<sequence length="101" mass="11186">MIERHVIDTQGRFRWEIAVCGDDVTASRHLPTADGSIYYTTADFGFGVRDDGRDNCSPYDVIAAYHDHAAEPMDFGELLEAIRDALRDTPETDATPEALPA</sequence>
<gene>
    <name evidence="1" type="ORF">SAMN04515672_0179</name>
</gene>
<evidence type="ECO:0000313" key="2">
    <source>
        <dbReference type="Proteomes" id="UP000198882"/>
    </source>
</evidence>
<dbReference type="EMBL" id="FNFE01000011">
    <property type="protein sequence ID" value="SDL10084.1"/>
    <property type="molecule type" value="Genomic_DNA"/>
</dbReference>
<organism evidence="1 2">
    <name type="scientific">Natronorubrum texcoconense</name>
    <dbReference type="NCBI Taxonomy" id="1095776"/>
    <lineage>
        <taxon>Archaea</taxon>
        <taxon>Methanobacteriati</taxon>
        <taxon>Methanobacteriota</taxon>
        <taxon>Stenosarchaea group</taxon>
        <taxon>Halobacteria</taxon>
        <taxon>Halobacteriales</taxon>
        <taxon>Natrialbaceae</taxon>
        <taxon>Natronorubrum</taxon>
    </lineage>
</organism>
<protein>
    <submittedName>
        <fullName evidence="1">Uncharacterized protein</fullName>
    </submittedName>
</protein>
<dbReference type="STRING" id="1095776.SAMN04515672_0179"/>
<accession>A0A1G9HBG4</accession>